<keyword evidence="1" id="KW-1133">Transmembrane helix</keyword>
<feature type="transmembrane region" description="Helical" evidence="1">
    <location>
        <begin position="50"/>
        <end position="66"/>
    </location>
</feature>
<feature type="domain" description="CAAX prenyl protease 2/Lysostaphin resistance protein A-like" evidence="2">
    <location>
        <begin position="126"/>
        <end position="217"/>
    </location>
</feature>
<dbReference type="GO" id="GO:0004175">
    <property type="term" value="F:endopeptidase activity"/>
    <property type="evidence" value="ECO:0007669"/>
    <property type="project" value="UniProtKB-ARBA"/>
</dbReference>
<evidence type="ECO:0000256" key="1">
    <source>
        <dbReference type="SAM" id="Phobius"/>
    </source>
</evidence>
<dbReference type="AlphaFoldDB" id="A0A418XRT8"/>
<keyword evidence="3" id="KW-0378">Hydrolase</keyword>
<feature type="transmembrane region" description="Helical" evidence="1">
    <location>
        <begin position="205"/>
        <end position="225"/>
    </location>
</feature>
<accession>A0A418XRT8</accession>
<comment type="caution">
    <text evidence="3">The sequence shown here is derived from an EMBL/GenBank/DDBJ whole genome shotgun (WGS) entry which is preliminary data.</text>
</comment>
<feature type="transmembrane region" description="Helical" evidence="1">
    <location>
        <begin position="171"/>
        <end position="198"/>
    </location>
</feature>
<keyword evidence="3" id="KW-0645">Protease</keyword>
<name>A0A418XRT8_9BURK</name>
<dbReference type="NCBIfam" id="TIGR03008">
    <property type="entry name" value="pepcterm_CAAX"/>
    <property type="match status" value="1"/>
</dbReference>
<evidence type="ECO:0000313" key="3">
    <source>
        <dbReference type="EMBL" id="RJG15141.1"/>
    </source>
</evidence>
<keyword evidence="1" id="KW-0472">Membrane</keyword>
<sequence length="232" mass="26222">MADAGRGAADAPLLNRAAWARILPFLTYLFFLLVADLLARFGWHADDLRWLYAVKIGAVMLMLFLFRKHYTELYDASLGARAAIVALVTGAVVLVLWISLDADWMAVGSAPGFKPVTDGRIDWLMVAVRIFGAALVVPVMEELFWRSFLMRWIETPDFERLDPSQVKWKGFAITVLLFGFEHNLWLAGMVAGAAYNLLYVRHRSLWSPILAHALTNGLLGVWIVYTGSWNYW</sequence>
<dbReference type="InterPro" id="IPR014346">
    <property type="entry name" value="Prenyl_protease-related"/>
</dbReference>
<dbReference type="InterPro" id="IPR003675">
    <property type="entry name" value="Rce1/LyrA-like_dom"/>
</dbReference>
<proteinExistence type="predicted"/>
<feature type="transmembrane region" description="Helical" evidence="1">
    <location>
        <begin position="78"/>
        <end position="100"/>
    </location>
</feature>
<dbReference type="GO" id="GO:0006508">
    <property type="term" value="P:proteolysis"/>
    <property type="evidence" value="ECO:0007669"/>
    <property type="project" value="UniProtKB-KW"/>
</dbReference>
<dbReference type="Pfam" id="PF02517">
    <property type="entry name" value="Rce1-like"/>
    <property type="match status" value="1"/>
</dbReference>
<organism evidence="3 4">
    <name type="scientific">Massilia cavernae</name>
    <dbReference type="NCBI Taxonomy" id="2320864"/>
    <lineage>
        <taxon>Bacteria</taxon>
        <taxon>Pseudomonadati</taxon>
        <taxon>Pseudomonadota</taxon>
        <taxon>Betaproteobacteria</taxon>
        <taxon>Burkholderiales</taxon>
        <taxon>Oxalobacteraceae</taxon>
        <taxon>Telluria group</taxon>
        <taxon>Massilia</taxon>
    </lineage>
</organism>
<feature type="transmembrane region" description="Helical" evidence="1">
    <location>
        <begin position="18"/>
        <end position="38"/>
    </location>
</feature>
<reference evidence="3 4" key="1">
    <citation type="submission" date="2018-09" db="EMBL/GenBank/DDBJ databases">
        <authorList>
            <person name="Zhu H."/>
        </authorList>
    </citation>
    <scope>NUCLEOTIDE SEQUENCE [LARGE SCALE GENOMIC DNA]</scope>
    <source>
        <strain evidence="3 4">K1S02-61</strain>
    </source>
</reference>
<dbReference type="OrthoDB" id="9787923at2"/>
<dbReference type="GO" id="GO:0080120">
    <property type="term" value="P:CAAX-box protein maturation"/>
    <property type="evidence" value="ECO:0007669"/>
    <property type="project" value="UniProtKB-ARBA"/>
</dbReference>
<protein>
    <submittedName>
        <fullName evidence="3">CAAX prenyl protease-related protein</fullName>
    </submittedName>
</protein>
<evidence type="ECO:0000259" key="2">
    <source>
        <dbReference type="Pfam" id="PF02517"/>
    </source>
</evidence>
<keyword evidence="1" id="KW-0812">Transmembrane</keyword>
<gene>
    <name evidence="3" type="ORF">D3872_14790</name>
</gene>
<evidence type="ECO:0000313" key="4">
    <source>
        <dbReference type="Proteomes" id="UP000284006"/>
    </source>
</evidence>
<keyword evidence="4" id="KW-1185">Reference proteome</keyword>
<feature type="transmembrane region" description="Helical" evidence="1">
    <location>
        <begin position="121"/>
        <end position="140"/>
    </location>
</feature>
<dbReference type="EMBL" id="QYUP01000120">
    <property type="protein sequence ID" value="RJG15141.1"/>
    <property type="molecule type" value="Genomic_DNA"/>
</dbReference>
<dbReference type="Proteomes" id="UP000284006">
    <property type="component" value="Unassembled WGS sequence"/>
</dbReference>